<reference evidence="1" key="1">
    <citation type="submission" date="2013-07" db="EMBL/GenBank/DDBJ databases">
        <title>Sub-species coevolution in mutualistic symbiosis.</title>
        <authorList>
            <person name="Murfin K."/>
            <person name="Klassen J."/>
            <person name="Lee M."/>
            <person name="Forst S."/>
            <person name="Stock P."/>
            <person name="Goodrich-Blair H."/>
        </authorList>
    </citation>
    <scope>NUCLEOTIDE SEQUENCE [LARGE SCALE GENOMIC DNA]</scope>
    <source>
        <strain evidence="1">Oregonense</strain>
    </source>
</reference>
<evidence type="ECO:0000313" key="1">
    <source>
        <dbReference type="EMBL" id="CDH05985.1"/>
    </source>
</evidence>
<sequence>MYPNLRGWVTRKITLRGFIIQNSLFYDALSLISGAVQELRKISKLDKGGICRFSFR</sequence>
<name>A0A077P4I9_XENBV</name>
<proteinExistence type="predicted"/>
<dbReference type="HOGENOM" id="CLU_3013290_0_0_6"/>
<dbReference type="EMBL" id="CBSX010000125">
    <property type="protein sequence ID" value="CDH05985.1"/>
    <property type="molecule type" value="Genomic_DNA"/>
</dbReference>
<organism evidence="1">
    <name type="scientific">Xenorhabdus bovienii str. oregonense</name>
    <dbReference type="NCBI Taxonomy" id="1398202"/>
    <lineage>
        <taxon>Bacteria</taxon>
        <taxon>Pseudomonadati</taxon>
        <taxon>Pseudomonadota</taxon>
        <taxon>Gammaproteobacteria</taxon>
        <taxon>Enterobacterales</taxon>
        <taxon>Morganellaceae</taxon>
        <taxon>Xenorhabdus</taxon>
    </lineage>
</organism>
<protein>
    <submittedName>
        <fullName evidence="1">Uncharacterized protein</fullName>
    </submittedName>
</protein>
<dbReference type="AlphaFoldDB" id="A0A077P4I9"/>
<gene>
    <name evidence="1" type="ORF">XBO1_2100010</name>
</gene>
<accession>A0A077P4I9</accession>
<comment type="caution">
    <text evidence="1">The sequence shown here is derived from an EMBL/GenBank/DDBJ whole genome shotgun (WGS) entry which is preliminary data.</text>
</comment>
<dbReference type="Proteomes" id="UP000028483">
    <property type="component" value="Unassembled WGS sequence"/>
</dbReference>